<dbReference type="AlphaFoldDB" id="A0A3A4N9S4"/>
<feature type="transmembrane region" description="Helical" evidence="5">
    <location>
        <begin position="20"/>
        <end position="42"/>
    </location>
</feature>
<dbReference type="Pfam" id="PF00528">
    <property type="entry name" value="BPD_transp_1"/>
    <property type="match status" value="1"/>
</dbReference>
<feature type="domain" description="ABC transmembrane type-1" evidence="6">
    <location>
        <begin position="151"/>
        <end position="347"/>
    </location>
</feature>
<evidence type="ECO:0000313" key="7">
    <source>
        <dbReference type="EMBL" id="RJP18268.1"/>
    </source>
</evidence>
<evidence type="ECO:0000256" key="2">
    <source>
        <dbReference type="ARBA" id="ARBA00022692"/>
    </source>
</evidence>
<keyword evidence="2 5" id="KW-0812">Transmembrane</keyword>
<feature type="transmembrane region" description="Helical" evidence="5">
    <location>
        <begin position="219"/>
        <end position="239"/>
    </location>
</feature>
<keyword evidence="3 5" id="KW-1133">Transmembrane helix</keyword>
<feature type="transmembrane region" description="Helical" evidence="5">
    <location>
        <begin position="325"/>
        <end position="347"/>
    </location>
</feature>
<sequence>MNQPVSQTRIALRHLRRHKLAMMSLGVLVVLYVVSTFADFIAPYGFDNEERGLSYCPPMQVHFVDENGDFHLRPFVYRYSYAFDEFYNRIYVQDTSVRYPIKFFVEGDRHRLLGIIPVTTHLFGVDQPARLYLLGADYRGRDVLSRILYGSRVSLSIGFIGVAISLFLGMIIGGISGYFGGKTDNALMRLTEMVMMIPGFYLMLALRAAFPPGLSSVEVYLMIVLIMSFIGWAGLSRVIRGMVLSIREKEYVTAARASGENSMRIIVRHILPNTLSYVIVAVTLSIPGYILGESALSLIGVGIQEPYASWGNMLSEAMNIGEIKFHPWILIPGIFIFVSIMAFNFLGDGLRDAFDPRLAMGEEKA</sequence>
<evidence type="ECO:0000256" key="1">
    <source>
        <dbReference type="ARBA" id="ARBA00004651"/>
    </source>
</evidence>
<comment type="similarity">
    <text evidence="5">Belongs to the binding-protein-dependent transport system permease family.</text>
</comment>
<accession>A0A3A4N9S4</accession>
<comment type="subcellular location">
    <subcellularLocation>
        <location evidence="1 5">Cell membrane</location>
        <topology evidence="1 5">Multi-pass membrane protein</topology>
    </subcellularLocation>
</comment>
<keyword evidence="5" id="KW-0813">Transport</keyword>
<dbReference type="InterPro" id="IPR025966">
    <property type="entry name" value="OppC_N"/>
</dbReference>
<name>A0A3A4N9S4_ABYX5</name>
<keyword evidence="4 5" id="KW-0472">Membrane</keyword>
<dbReference type="InterPro" id="IPR035906">
    <property type="entry name" value="MetI-like_sf"/>
</dbReference>
<dbReference type="PANTHER" id="PTHR43839">
    <property type="entry name" value="OPPC IN A BINDING PROTEIN-DEPENDENT TRANSPORT SYSTEM"/>
    <property type="match status" value="1"/>
</dbReference>
<dbReference type="GO" id="GO:0005886">
    <property type="term" value="C:plasma membrane"/>
    <property type="evidence" value="ECO:0007669"/>
    <property type="project" value="UniProtKB-SubCell"/>
</dbReference>
<dbReference type="EMBL" id="QZKU01000104">
    <property type="protein sequence ID" value="RJP18268.1"/>
    <property type="molecule type" value="Genomic_DNA"/>
</dbReference>
<dbReference type="Pfam" id="PF12911">
    <property type="entry name" value="OppC_N"/>
    <property type="match status" value="1"/>
</dbReference>
<evidence type="ECO:0000256" key="3">
    <source>
        <dbReference type="ARBA" id="ARBA00022989"/>
    </source>
</evidence>
<comment type="caution">
    <text evidence="7">The sequence shown here is derived from an EMBL/GenBank/DDBJ whole genome shotgun (WGS) entry which is preliminary data.</text>
</comment>
<organism evidence="7 8">
    <name type="scientific">Abyssobacteria bacterium (strain SURF_5)</name>
    <dbReference type="NCBI Taxonomy" id="2093360"/>
    <lineage>
        <taxon>Bacteria</taxon>
        <taxon>Pseudomonadati</taxon>
        <taxon>Candidatus Hydrogenedentota</taxon>
        <taxon>Candidatus Abyssobacteria</taxon>
    </lineage>
</organism>
<dbReference type="PROSITE" id="PS50928">
    <property type="entry name" value="ABC_TM1"/>
    <property type="match status" value="1"/>
</dbReference>
<dbReference type="InterPro" id="IPR000515">
    <property type="entry name" value="MetI-like"/>
</dbReference>
<evidence type="ECO:0000259" key="6">
    <source>
        <dbReference type="PROSITE" id="PS50928"/>
    </source>
</evidence>
<feature type="transmembrane region" description="Helical" evidence="5">
    <location>
        <begin position="155"/>
        <end position="181"/>
    </location>
</feature>
<gene>
    <name evidence="7" type="ORF">C4520_14720</name>
</gene>
<feature type="transmembrane region" description="Helical" evidence="5">
    <location>
        <begin position="193"/>
        <end position="213"/>
    </location>
</feature>
<dbReference type="Proteomes" id="UP000265882">
    <property type="component" value="Unassembled WGS sequence"/>
</dbReference>
<reference evidence="7 8" key="1">
    <citation type="journal article" date="2017" name="ISME J.">
        <title>Energy and carbon metabolisms in a deep terrestrial subsurface fluid microbial community.</title>
        <authorList>
            <person name="Momper L."/>
            <person name="Jungbluth S.P."/>
            <person name="Lee M.D."/>
            <person name="Amend J.P."/>
        </authorList>
    </citation>
    <scope>NUCLEOTIDE SEQUENCE [LARGE SCALE GENOMIC DNA]</scope>
    <source>
        <strain evidence="7">SURF_5</strain>
    </source>
</reference>
<protein>
    <submittedName>
        <fullName evidence="7">ABC transporter permease</fullName>
    </submittedName>
</protein>
<proteinExistence type="inferred from homology"/>
<feature type="transmembrane region" description="Helical" evidence="5">
    <location>
        <begin position="270"/>
        <end position="290"/>
    </location>
</feature>
<evidence type="ECO:0000256" key="4">
    <source>
        <dbReference type="ARBA" id="ARBA00023136"/>
    </source>
</evidence>
<dbReference type="SUPFAM" id="SSF161098">
    <property type="entry name" value="MetI-like"/>
    <property type="match status" value="1"/>
</dbReference>
<dbReference type="Gene3D" id="1.10.3720.10">
    <property type="entry name" value="MetI-like"/>
    <property type="match status" value="1"/>
</dbReference>
<dbReference type="GO" id="GO:0055085">
    <property type="term" value="P:transmembrane transport"/>
    <property type="evidence" value="ECO:0007669"/>
    <property type="project" value="InterPro"/>
</dbReference>
<evidence type="ECO:0000313" key="8">
    <source>
        <dbReference type="Proteomes" id="UP000265882"/>
    </source>
</evidence>
<dbReference type="CDD" id="cd06261">
    <property type="entry name" value="TM_PBP2"/>
    <property type="match status" value="1"/>
</dbReference>
<evidence type="ECO:0000256" key="5">
    <source>
        <dbReference type="RuleBase" id="RU363032"/>
    </source>
</evidence>
<dbReference type="PANTHER" id="PTHR43839:SF1">
    <property type="entry name" value="OPPC IN A BINDING PROTEIN-DEPENDENT TRANSPORT SYSTEM"/>
    <property type="match status" value="1"/>
</dbReference>